<dbReference type="Proteomes" id="UP000194151">
    <property type="component" value="Chromosome"/>
</dbReference>
<evidence type="ECO:0000256" key="3">
    <source>
        <dbReference type="ARBA" id="ARBA00022448"/>
    </source>
</evidence>
<keyword evidence="8 9" id="KW-0472">Membrane</keyword>
<feature type="transmembrane region" description="Helical" evidence="9">
    <location>
        <begin position="342"/>
        <end position="367"/>
    </location>
</feature>
<dbReference type="InterPro" id="IPR020846">
    <property type="entry name" value="MFS_dom"/>
</dbReference>
<feature type="transmembrane region" description="Helical" evidence="9">
    <location>
        <begin position="162"/>
        <end position="186"/>
    </location>
</feature>
<evidence type="ECO:0000313" key="12">
    <source>
        <dbReference type="Proteomes" id="UP000194151"/>
    </source>
</evidence>
<proteinExistence type="inferred from homology"/>
<evidence type="ECO:0000256" key="5">
    <source>
        <dbReference type="ARBA" id="ARBA00022692"/>
    </source>
</evidence>
<feature type="transmembrane region" description="Helical" evidence="9">
    <location>
        <begin position="198"/>
        <end position="217"/>
    </location>
</feature>
<dbReference type="FunFam" id="1.20.1250.20:FF:000001">
    <property type="entry name" value="Dicarboxylate MFS transporter"/>
    <property type="match status" value="1"/>
</dbReference>
<keyword evidence="5 9" id="KW-0812">Transmembrane</keyword>
<dbReference type="PANTHER" id="PTHR43528">
    <property type="entry name" value="ALPHA-KETOGLUTARATE PERMEASE"/>
    <property type="match status" value="1"/>
</dbReference>
<comment type="subcellular location">
    <subcellularLocation>
        <location evidence="1">Cell membrane</location>
        <topology evidence="1">Multi-pass membrane protein</topology>
    </subcellularLocation>
</comment>
<evidence type="ECO:0000256" key="9">
    <source>
        <dbReference type="SAM" id="Phobius"/>
    </source>
</evidence>
<feature type="transmembrane region" description="Helical" evidence="9">
    <location>
        <begin position="287"/>
        <end position="305"/>
    </location>
</feature>
<dbReference type="PANTHER" id="PTHR43528:SF1">
    <property type="entry name" value="ALPHA-KETOGLUTARATE PERMEASE"/>
    <property type="match status" value="1"/>
</dbReference>
<dbReference type="EMBL" id="CP021108">
    <property type="protein sequence ID" value="ARP83058.1"/>
    <property type="molecule type" value="Genomic_DNA"/>
</dbReference>
<dbReference type="GO" id="GO:0005886">
    <property type="term" value="C:plasma membrane"/>
    <property type="evidence" value="ECO:0007669"/>
    <property type="project" value="UniProtKB-SubCell"/>
</dbReference>
<accession>A0A1W6YPW8</accession>
<dbReference type="Gene3D" id="1.20.1250.20">
    <property type="entry name" value="MFS general substrate transporter like domains"/>
    <property type="match status" value="2"/>
</dbReference>
<dbReference type="InterPro" id="IPR011701">
    <property type="entry name" value="MFS"/>
</dbReference>
<dbReference type="GO" id="GO:0015293">
    <property type="term" value="F:symporter activity"/>
    <property type="evidence" value="ECO:0007669"/>
    <property type="project" value="UniProtKB-KW"/>
</dbReference>
<evidence type="ECO:0000259" key="10">
    <source>
        <dbReference type="PROSITE" id="PS50850"/>
    </source>
</evidence>
<dbReference type="STRING" id="1416806.CAL12_21050"/>
<evidence type="ECO:0000256" key="1">
    <source>
        <dbReference type="ARBA" id="ARBA00004651"/>
    </source>
</evidence>
<evidence type="ECO:0000256" key="8">
    <source>
        <dbReference type="ARBA" id="ARBA00023136"/>
    </source>
</evidence>
<keyword evidence="6" id="KW-0769">Symport</keyword>
<dbReference type="SUPFAM" id="SSF103473">
    <property type="entry name" value="MFS general substrate transporter"/>
    <property type="match status" value="1"/>
</dbReference>
<keyword evidence="4" id="KW-1003">Cell membrane</keyword>
<reference evidence="11 12" key="1">
    <citation type="submission" date="2017-05" db="EMBL/GenBank/DDBJ databases">
        <title>Complete and WGS of Bordetella genogroups.</title>
        <authorList>
            <person name="Spilker T."/>
            <person name="LiPuma J."/>
        </authorList>
    </citation>
    <scope>NUCLEOTIDE SEQUENCE [LARGE SCALE GENOMIC DNA]</scope>
    <source>
        <strain evidence="11 12">AU19157</strain>
    </source>
</reference>
<feature type="transmembrane region" description="Helical" evidence="9">
    <location>
        <begin position="379"/>
        <end position="404"/>
    </location>
</feature>
<feature type="transmembrane region" description="Helical" evidence="9">
    <location>
        <begin position="410"/>
        <end position="430"/>
    </location>
</feature>
<dbReference type="InterPro" id="IPR051084">
    <property type="entry name" value="H+-coupled_symporters"/>
</dbReference>
<keyword evidence="3" id="KW-0813">Transport</keyword>
<dbReference type="Pfam" id="PF07690">
    <property type="entry name" value="MFS_1"/>
    <property type="match status" value="1"/>
</dbReference>
<dbReference type="PROSITE" id="PS00216">
    <property type="entry name" value="SUGAR_TRANSPORT_1"/>
    <property type="match status" value="1"/>
</dbReference>
<dbReference type="KEGG" id="bgv:CAL12_21050"/>
<dbReference type="OrthoDB" id="6766492at2"/>
<organism evidence="11 12">
    <name type="scientific">Bordetella genomosp. 8</name>
    <dbReference type="NCBI Taxonomy" id="1416806"/>
    <lineage>
        <taxon>Bacteria</taxon>
        <taxon>Pseudomonadati</taxon>
        <taxon>Pseudomonadota</taxon>
        <taxon>Betaproteobacteria</taxon>
        <taxon>Burkholderiales</taxon>
        <taxon>Alcaligenaceae</taxon>
        <taxon>Bordetella</taxon>
    </lineage>
</organism>
<feature type="transmembrane region" description="Helical" evidence="9">
    <location>
        <begin position="317"/>
        <end position="336"/>
    </location>
</feature>
<evidence type="ECO:0000313" key="11">
    <source>
        <dbReference type="EMBL" id="ARP83058.1"/>
    </source>
</evidence>
<sequence length="441" mass="46675">MTSASLARATQGEVSGKNGDVDLRKRAIAVGIGNFMEWFDFAIYGYFAATIGQIFFPSTAPGVSLLSSLAVFAVGFLSRPIGAFVLGPLGDRLGRRAVLIVTVFGMGLVTTLIGLLPGYATIGIAAPILLVILRFLQGMMVGGEWSSSGIYIIESAPHNRRATAASVITGTAGIAFLAGTAIAAALTSSISAEAMTAWGWRLPFLSSIVMAGVAMYIRRKLSDTPVYAELEERRAKQGIPPVSSQEKRKAFIISFAFSALFGVSLYYFITYANNHLTQTVGLSKTDSLWLCSAALVVYSIAHPIIGLLSDRLGRRRFVLLSAAALTVLAYPIFLLMNTGNFIAISIALAVLAVLVAITAVMDVVLLVEVFPASIRSTGAAIGHNVALAVLAGPGPFIAAALIRFTGDPNIPASYLAGISFICFLVLWRMLPETKDRNIAQG</sequence>
<dbReference type="PROSITE" id="PS50850">
    <property type="entry name" value="MFS"/>
    <property type="match status" value="1"/>
</dbReference>
<keyword evidence="12" id="KW-1185">Reference proteome</keyword>
<feature type="transmembrane region" description="Helical" evidence="9">
    <location>
        <begin position="62"/>
        <end position="86"/>
    </location>
</feature>
<feature type="transmembrane region" description="Helical" evidence="9">
    <location>
        <begin position="122"/>
        <end position="141"/>
    </location>
</feature>
<evidence type="ECO:0000256" key="7">
    <source>
        <dbReference type="ARBA" id="ARBA00022989"/>
    </source>
</evidence>
<dbReference type="InterPro" id="IPR005829">
    <property type="entry name" value="Sugar_transporter_CS"/>
</dbReference>
<evidence type="ECO:0000256" key="2">
    <source>
        <dbReference type="ARBA" id="ARBA00008240"/>
    </source>
</evidence>
<feature type="transmembrane region" description="Helical" evidence="9">
    <location>
        <begin position="35"/>
        <end position="56"/>
    </location>
</feature>
<dbReference type="AlphaFoldDB" id="A0A1W6YPW8"/>
<feature type="transmembrane region" description="Helical" evidence="9">
    <location>
        <begin position="98"/>
        <end position="116"/>
    </location>
</feature>
<feature type="transmembrane region" description="Helical" evidence="9">
    <location>
        <begin position="250"/>
        <end position="267"/>
    </location>
</feature>
<protein>
    <submittedName>
        <fullName evidence="11">MFS transporter</fullName>
    </submittedName>
</protein>
<name>A0A1W6YPW8_9BORD</name>
<comment type="similarity">
    <text evidence="2">Belongs to the major facilitator superfamily. Metabolite:H+ Symporter (MHS) family (TC 2.A.1.6) family.</text>
</comment>
<evidence type="ECO:0000256" key="6">
    <source>
        <dbReference type="ARBA" id="ARBA00022847"/>
    </source>
</evidence>
<dbReference type="PROSITE" id="PS00217">
    <property type="entry name" value="SUGAR_TRANSPORT_2"/>
    <property type="match status" value="1"/>
</dbReference>
<evidence type="ECO:0000256" key="4">
    <source>
        <dbReference type="ARBA" id="ARBA00022475"/>
    </source>
</evidence>
<feature type="domain" description="Major facilitator superfamily (MFS) profile" evidence="10">
    <location>
        <begin position="26"/>
        <end position="434"/>
    </location>
</feature>
<gene>
    <name evidence="11" type="ORF">CAL12_21050</name>
</gene>
<keyword evidence="7 9" id="KW-1133">Transmembrane helix</keyword>
<dbReference type="InterPro" id="IPR036259">
    <property type="entry name" value="MFS_trans_sf"/>
</dbReference>
<dbReference type="RefSeq" id="WP_086066399.1">
    <property type="nucleotide sequence ID" value="NZ_CP021108.1"/>
</dbReference>